<evidence type="ECO:0000256" key="3">
    <source>
        <dbReference type="ARBA" id="ARBA00022691"/>
    </source>
</evidence>
<dbReference type="InterPro" id="IPR002935">
    <property type="entry name" value="SAM_O-MeTrfase"/>
</dbReference>
<comment type="catalytic activity">
    <reaction evidence="4">
        <text>5-hydroxyuridine(34) in tRNA + S-adenosyl-L-methionine = 5-methoxyuridine(34) in tRNA + S-adenosyl-L-homocysteine + H(+)</text>
        <dbReference type="Rhea" id="RHEA:60524"/>
        <dbReference type="Rhea" id="RHEA-COMP:13381"/>
        <dbReference type="Rhea" id="RHEA-COMP:15591"/>
        <dbReference type="ChEBI" id="CHEBI:15378"/>
        <dbReference type="ChEBI" id="CHEBI:57856"/>
        <dbReference type="ChEBI" id="CHEBI:59789"/>
        <dbReference type="ChEBI" id="CHEBI:136877"/>
        <dbReference type="ChEBI" id="CHEBI:143860"/>
    </reaction>
</comment>
<dbReference type="Gene3D" id="3.40.50.150">
    <property type="entry name" value="Vaccinia Virus protein VP39"/>
    <property type="match status" value="1"/>
</dbReference>
<proteinExistence type="inferred from homology"/>
<dbReference type="EMBL" id="CP002207">
    <property type="protein sequence ID" value="ADP33210.1"/>
    <property type="molecule type" value="Genomic_DNA"/>
</dbReference>
<feature type="binding site" evidence="4">
    <location>
        <position position="133"/>
    </location>
    <ligand>
        <name>S-adenosyl-L-methionine</name>
        <dbReference type="ChEBI" id="CHEBI:59789"/>
    </ligand>
</feature>
<name>A0ABM5LZ37_BACA1</name>
<dbReference type="PROSITE" id="PS51682">
    <property type="entry name" value="SAM_OMT_I"/>
    <property type="match status" value="1"/>
</dbReference>
<feature type="binding site" evidence="4">
    <location>
        <position position="133"/>
    </location>
    <ligand>
        <name>Mg(2+)</name>
        <dbReference type="ChEBI" id="CHEBI:18420"/>
    </ligand>
</feature>
<dbReference type="InterPro" id="IPR043675">
    <property type="entry name" value="TrmR_methyltr"/>
</dbReference>
<feature type="binding site" evidence="4">
    <location>
        <position position="159"/>
    </location>
    <ligand>
        <name>Mg(2+)</name>
        <dbReference type="ChEBI" id="CHEBI:18420"/>
    </ligand>
</feature>
<keyword evidence="3 4" id="KW-0949">S-adenosyl-L-methionine</keyword>
<comment type="function">
    <text evidence="4">Catalyzes the methylation of 5-hydroxyuridine (ho5U) to form 5-methoxyuridine (mo5U) at position 34 in tRNAs.</text>
</comment>
<sequence>MNDRYEQINDYIEALLKPQPDKVRKLETYADEHHVPIMEQAGMEVLLQILSVKQAKKILEIGTAIGYSAIRMALELPEAEIYTIERHEKRHEEALNNVRDFQLEDRIHLFYGDALELADEVRPAAPYDVIFIDAAKGQYKNFFHLYEPMLAPDGVIITDNVLFKGLVAEDYSKIEPKRRRQLISKIDHYNQWLMDHPDYQTAIIPVGDGLAISKKKR</sequence>
<evidence type="ECO:0000256" key="2">
    <source>
        <dbReference type="ARBA" id="ARBA00022679"/>
    </source>
</evidence>
<dbReference type="CDD" id="cd02440">
    <property type="entry name" value="AdoMet_MTases"/>
    <property type="match status" value="1"/>
</dbReference>
<dbReference type="InterPro" id="IPR050362">
    <property type="entry name" value="Cation-dep_OMT"/>
</dbReference>
<keyword evidence="4" id="KW-0819">tRNA processing</keyword>
<feature type="binding site" evidence="4">
    <location>
        <position position="160"/>
    </location>
    <ligand>
        <name>Mg(2+)</name>
        <dbReference type="ChEBI" id="CHEBI:18420"/>
    </ligand>
</feature>
<dbReference type="PANTHER" id="PTHR10509">
    <property type="entry name" value="O-METHYLTRANSFERASE-RELATED"/>
    <property type="match status" value="1"/>
</dbReference>
<dbReference type="RefSeq" id="WP_003325326.1">
    <property type="nucleotide sequence ID" value="NC_014639.1"/>
</dbReference>
<dbReference type="Pfam" id="PF01596">
    <property type="entry name" value="Methyltransf_3"/>
    <property type="match status" value="1"/>
</dbReference>
<dbReference type="SUPFAM" id="SSF53335">
    <property type="entry name" value="S-adenosyl-L-methionine-dependent methyltransferases"/>
    <property type="match status" value="1"/>
</dbReference>
<dbReference type="InterPro" id="IPR029063">
    <property type="entry name" value="SAM-dependent_MTases_sf"/>
</dbReference>
<dbReference type="HAMAP" id="MF_02217">
    <property type="entry name" value="TrmR_methyltr"/>
    <property type="match status" value="1"/>
</dbReference>
<organism evidence="5 6">
    <name type="scientific">Bacillus atrophaeus (strain 1942)</name>
    <dbReference type="NCBI Taxonomy" id="720555"/>
    <lineage>
        <taxon>Bacteria</taxon>
        <taxon>Bacillati</taxon>
        <taxon>Bacillota</taxon>
        <taxon>Bacilli</taxon>
        <taxon>Bacillales</taxon>
        <taxon>Bacillaceae</taxon>
        <taxon>Bacillus</taxon>
    </lineage>
</organism>
<evidence type="ECO:0000313" key="6">
    <source>
        <dbReference type="Proteomes" id="UP000006867"/>
    </source>
</evidence>
<feature type="binding site" evidence="4">
    <location>
        <position position="68"/>
    </location>
    <ligand>
        <name>S-adenosyl-L-methionine</name>
        <dbReference type="ChEBI" id="CHEBI:59789"/>
    </ligand>
</feature>
<comment type="subunit">
    <text evidence="4">Homodimer.</text>
</comment>
<keyword evidence="2 4" id="KW-0808">Transferase</keyword>
<evidence type="ECO:0000256" key="4">
    <source>
        <dbReference type="HAMAP-Rule" id="MF_02217"/>
    </source>
</evidence>
<evidence type="ECO:0000256" key="1">
    <source>
        <dbReference type="ARBA" id="ARBA00022603"/>
    </source>
</evidence>
<keyword evidence="1 4" id="KW-0489">Methyltransferase</keyword>
<feature type="binding site" evidence="4">
    <location>
        <position position="85"/>
    </location>
    <ligand>
        <name>S-adenosyl-L-methionine</name>
        <dbReference type="ChEBI" id="CHEBI:59789"/>
    </ligand>
</feature>
<comment type="similarity">
    <text evidence="4">Belongs to the class I-like SAM-binding methyltransferase superfamily. Cation-dependent O-methyltransferase family.</text>
</comment>
<gene>
    <name evidence="4" type="primary">trmR</name>
    <name evidence="5" type="ordered locus">BATR1942_11395</name>
</gene>
<evidence type="ECO:0000313" key="5">
    <source>
        <dbReference type="EMBL" id="ADP33210.1"/>
    </source>
</evidence>
<keyword evidence="4" id="KW-0479">Metal-binding</keyword>
<accession>A0ABM5LZ37</accession>
<reference evidence="5 6" key="1">
    <citation type="journal article" date="2011" name="Front. Microbiol.">
        <title>Genomic signatures of strain selection and enhancement in Bacillus atrophaeus var. globigii, a historical biowarfare simulant.</title>
        <authorList>
            <person name="Gibbons H.S."/>
            <person name="Broomall S.M."/>
            <person name="McNew L.A."/>
            <person name="Daligault H."/>
            <person name="Chapman C."/>
            <person name="Bruce D."/>
            <person name="Karavis M."/>
            <person name="Krepps M."/>
            <person name="McGregor P.A."/>
            <person name="Hong C."/>
            <person name="Park K.H."/>
            <person name="Akmal A."/>
            <person name="Feldman A."/>
            <person name="Lin J.S."/>
            <person name="Chang W.E."/>
            <person name="Higgs B.W."/>
            <person name="Demirev P."/>
            <person name="Lindquist J."/>
            <person name="Liem A."/>
            <person name="Fochler E."/>
            <person name="Read T.D."/>
            <person name="Tapia R."/>
            <person name="Johnson S."/>
            <person name="Bishop-Lilly K.A."/>
            <person name="Detter C."/>
            <person name="Han C."/>
            <person name="Sozhamannan S."/>
            <person name="Rosenzweig C.N."/>
            <person name="Skowronski E.W."/>
        </authorList>
    </citation>
    <scope>NUCLEOTIDE SEQUENCE [LARGE SCALE GENOMIC DNA]</scope>
    <source>
        <strain evidence="5 6">1942</strain>
    </source>
</reference>
<dbReference type="PANTHER" id="PTHR10509:SF14">
    <property type="entry name" value="CAFFEOYL-COA O-METHYLTRANSFERASE 3-RELATED"/>
    <property type="match status" value="1"/>
</dbReference>
<protein>
    <recommendedName>
        <fullName evidence="4">tRNA 5-hydroxyuridine methyltransferase</fullName>
        <ecNumber evidence="4">2.1.1.-</ecNumber>
    </recommendedName>
    <alternativeName>
        <fullName evidence="4">ho5U methyltransferase</fullName>
    </alternativeName>
</protein>
<keyword evidence="4" id="KW-0460">Magnesium</keyword>
<feature type="binding site" evidence="4">
    <location>
        <position position="38"/>
    </location>
    <ligand>
        <name>S-adenosyl-L-methionine</name>
        <dbReference type="ChEBI" id="CHEBI:59789"/>
    </ligand>
</feature>
<dbReference type="Proteomes" id="UP000006867">
    <property type="component" value="Chromosome"/>
</dbReference>
<dbReference type="EC" id="2.1.1.-" evidence="4"/>
<feature type="binding site" evidence="4">
    <location>
        <begin position="113"/>
        <end position="114"/>
    </location>
    <ligand>
        <name>S-adenosyl-L-methionine</name>
        <dbReference type="ChEBI" id="CHEBI:59789"/>
    </ligand>
</feature>
<keyword evidence="6" id="KW-1185">Reference proteome</keyword>